<dbReference type="Pfam" id="PF14724">
    <property type="entry name" value="mit_SMPDase"/>
    <property type="match status" value="1"/>
</dbReference>
<dbReference type="EMBL" id="JAKOGI010000350">
    <property type="protein sequence ID" value="KAJ8436314.1"/>
    <property type="molecule type" value="Genomic_DNA"/>
</dbReference>
<name>A0A9Q1K4G0_9CARY</name>
<gene>
    <name evidence="2" type="ORF">Cgig2_005238</name>
</gene>
<dbReference type="PANTHER" id="PTHR31801">
    <property type="entry name" value="ALTERED INHERITANCE OF MITOCHONDRIA PROTEIN 24, MITOCHONDRIAL"/>
    <property type="match status" value="1"/>
</dbReference>
<keyword evidence="1" id="KW-1133">Transmembrane helix</keyword>
<dbReference type="GO" id="GO:0050290">
    <property type="term" value="F:sphingomyelin phosphodiesterase D activity"/>
    <property type="evidence" value="ECO:0007669"/>
    <property type="project" value="InterPro"/>
</dbReference>
<evidence type="ECO:0000256" key="1">
    <source>
        <dbReference type="SAM" id="Phobius"/>
    </source>
</evidence>
<comment type="caution">
    <text evidence="2">The sequence shown here is derived from an EMBL/GenBank/DDBJ whole genome shotgun (WGS) entry which is preliminary data.</text>
</comment>
<evidence type="ECO:0008006" key="4">
    <source>
        <dbReference type="Google" id="ProtNLM"/>
    </source>
</evidence>
<feature type="transmembrane region" description="Helical" evidence="1">
    <location>
        <begin position="764"/>
        <end position="781"/>
    </location>
</feature>
<reference evidence="2" key="1">
    <citation type="submission" date="2022-04" db="EMBL/GenBank/DDBJ databases">
        <title>Carnegiea gigantea Genome sequencing and assembly v2.</title>
        <authorList>
            <person name="Copetti D."/>
            <person name="Sanderson M.J."/>
            <person name="Burquez A."/>
            <person name="Wojciechowski M.F."/>
        </authorList>
    </citation>
    <scope>NUCLEOTIDE SEQUENCE</scope>
    <source>
        <strain evidence="2">SGP5-SGP5p</strain>
        <tissue evidence="2">Aerial part</tissue>
    </source>
</reference>
<proteinExistence type="predicted"/>
<dbReference type="InterPro" id="IPR024129">
    <property type="entry name" value="Sphingomy_SMPD4"/>
</dbReference>
<evidence type="ECO:0000313" key="3">
    <source>
        <dbReference type="Proteomes" id="UP001153076"/>
    </source>
</evidence>
<protein>
    <recommendedName>
        <fullName evidence="4">Sphingomyelin phosphodiesterase 4</fullName>
    </recommendedName>
</protein>
<dbReference type="PANTHER" id="PTHR31801:SF1">
    <property type="entry name" value="SPHINGOMYELIN PHOSPHODIESTERASE"/>
    <property type="match status" value="1"/>
</dbReference>
<evidence type="ECO:0000313" key="2">
    <source>
        <dbReference type="EMBL" id="KAJ8436314.1"/>
    </source>
</evidence>
<keyword evidence="1" id="KW-0472">Membrane</keyword>
<dbReference type="Proteomes" id="UP001153076">
    <property type="component" value="Unassembled WGS sequence"/>
</dbReference>
<accession>A0A9Q1K4G0</accession>
<dbReference type="AlphaFoldDB" id="A0A9Q1K4G0"/>
<keyword evidence="1" id="KW-0812">Transmembrane</keyword>
<keyword evidence="3" id="KW-1185">Reference proteome</keyword>
<feature type="transmembrane region" description="Helical" evidence="1">
    <location>
        <begin position="725"/>
        <end position="743"/>
    </location>
</feature>
<sequence>MTPHSYSIDSQAKSSDLAGKILSANAPPEIATAIGAVEAHLNSHFPEQNRHFFSIAFPALICKFFGFDDSSAAQKPGWIDTVSSSNDSELAGKVFGLLSPNGTLMNLIMAVDRLSLVKYVFPVERLPEWVRFMLSSERDCRVLVDICPLFKGRIKEDEIKGNFQVQLNVFEYFMFWFAYYPVCRGKSENLGTVSIRRSRKFSLENWASSFPVLASSSKRNPEQKNECNLYLRLLYAYLRSFVPMDDLNVHQPYRISLLHYSTSYDDSALLRAEFLVNTLVHYWLVDNDFSPLSVNVCKSFGVSFPFRSVLGEMPPASGLGKAVQLFVKYLNFSSLMATEGSSQVETGGNSIYKKFDSGVKRRDIASVLPNLPSGGSWNSYIQRPLYRFILRTFLFCPVESSMKNISEVFSIWTSYIQPWTLSKEELAELDAMMDDSKKSQGKGSDQSNQRRYSPIWEGYVLSNYLFYSSMVMHFIGFAHKFLHADAETIVNMVSKVTDILTASRGLLELIKNVDSVFHSKSAGSGKLSLNSLSKFVPQIREQLLDWEDGLGETDADGSFLHENWNGDLRLFSDGEDGGPQLLQLFILRAEAELPAVSGDNLANNLQCLASLKSRVRILFGDNVVKQPPVSPGVKPHQQSRDELFKPRRMGSGSPTNTKYKGDWMKRPITDDEVAWLAKLLIQLSAWLNKTLGLDQAEEAQHDNATCSYVEVPEDVMIEYGMPESLKAVILSLASWFLTLRLAIARLMVRHGLKMNLRVLAFKKFVMVVFVCILFSMLRRAFRSLC</sequence>
<dbReference type="OrthoDB" id="10251508at2759"/>
<organism evidence="2 3">
    <name type="scientific">Carnegiea gigantea</name>
    <dbReference type="NCBI Taxonomy" id="171969"/>
    <lineage>
        <taxon>Eukaryota</taxon>
        <taxon>Viridiplantae</taxon>
        <taxon>Streptophyta</taxon>
        <taxon>Embryophyta</taxon>
        <taxon>Tracheophyta</taxon>
        <taxon>Spermatophyta</taxon>
        <taxon>Magnoliopsida</taxon>
        <taxon>eudicotyledons</taxon>
        <taxon>Gunneridae</taxon>
        <taxon>Pentapetalae</taxon>
        <taxon>Caryophyllales</taxon>
        <taxon>Cactineae</taxon>
        <taxon>Cactaceae</taxon>
        <taxon>Cactoideae</taxon>
        <taxon>Echinocereeae</taxon>
        <taxon>Carnegiea</taxon>
    </lineage>
</organism>